<dbReference type="InterPro" id="IPR013525">
    <property type="entry name" value="ABC2_TM"/>
</dbReference>
<keyword evidence="2 6" id="KW-0812">Transmembrane</keyword>
<dbReference type="PRINTS" id="PR00164">
    <property type="entry name" value="ABC2TRNSPORT"/>
</dbReference>
<evidence type="ECO:0000256" key="2">
    <source>
        <dbReference type="ARBA" id="ARBA00022692"/>
    </source>
</evidence>
<comment type="similarity">
    <text evidence="6">Belongs to the ABC-2 integral membrane protein family.</text>
</comment>
<feature type="transmembrane region" description="Helical" evidence="6">
    <location>
        <begin position="165"/>
        <end position="185"/>
    </location>
</feature>
<dbReference type="PANTHER" id="PTHR43027">
    <property type="entry name" value="DOXORUBICIN RESISTANCE ABC TRANSPORTER PERMEASE PROTEIN DRRC-RELATED"/>
    <property type="match status" value="1"/>
</dbReference>
<keyword evidence="6" id="KW-0813">Transport</keyword>
<dbReference type="EMBL" id="UESZ01000001">
    <property type="protein sequence ID" value="SSA34355.1"/>
    <property type="molecule type" value="Genomic_DNA"/>
</dbReference>
<dbReference type="OrthoDB" id="3217868at2"/>
<proteinExistence type="inferred from homology"/>
<evidence type="ECO:0000313" key="8">
    <source>
        <dbReference type="EMBL" id="SSA34355.1"/>
    </source>
</evidence>
<name>A0A2Y8ZR45_9MICO</name>
<evidence type="ECO:0000256" key="4">
    <source>
        <dbReference type="ARBA" id="ARBA00023136"/>
    </source>
</evidence>
<evidence type="ECO:0000259" key="7">
    <source>
        <dbReference type="PROSITE" id="PS51012"/>
    </source>
</evidence>
<dbReference type="InterPro" id="IPR000412">
    <property type="entry name" value="ABC_2_transport"/>
</dbReference>
<dbReference type="AlphaFoldDB" id="A0A2Y8ZR45"/>
<keyword evidence="3 6" id="KW-1133">Transmembrane helix</keyword>
<feature type="transmembrane region" description="Helical" evidence="6">
    <location>
        <begin position="100"/>
        <end position="127"/>
    </location>
</feature>
<dbReference type="Proteomes" id="UP000250028">
    <property type="component" value="Unassembled WGS sequence"/>
</dbReference>
<dbReference type="PANTHER" id="PTHR43027:SF2">
    <property type="entry name" value="TRANSPORT PERMEASE PROTEIN"/>
    <property type="match status" value="1"/>
</dbReference>
<evidence type="ECO:0000256" key="5">
    <source>
        <dbReference type="ARBA" id="ARBA00023251"/>
    </source>
</evidence>
<comment type="subcellular location">
    <subcellularLocation>
        <location evidence="6">Cell membrane</location>
        <topology evidence="6">Multi-pass membrane protein</topology>
    </subcellularLocation>
    <subcellularLocation>
        <location evidence="1">Membrane</location>
        <topology evidence="1">Multi-pass membrane protein</topology>
    </subcellularLocation>
</comment>
<feature type="transmembrane region" description="Helical" evidence="6">
    <location>
        <begin position="139"/>
        <end position="160"/>
    </location>
</feature>
<keyword evidence="6" id="KW-1003">Cell membrane</keyword>
<feature type="domain" description="ABC transmembrane type-2" evidence="7">
    <location>
        <begin position="20"/>
        <end position="245"/>
    </location>
</feature>
<sequence>MTGLRGLVRSEAILLRRNPAVVLWVAILPLVAAIVLGAIPATRNPVKDLGGLSWFSTYQPILLFFAVALLAIQALPDVLTRYREQGVLKRLRATPASPSALLSAQFILTAAVSLVVGLLIVVVPALLGAGWPGNPIGLLVAFAVMTLCLLSIGMVVASVFTRNKVAAAAGTVLFFVLAFLGGLWWPRQTMPGWMQTISDLSPAGAAVGALQDALAGGWPGWSHLLVMLVWTAGLSLLSVRLFRWE</sequence>
<keyword evidence="4 6" id="KW-0472">Membrane</keyword>
<feature type="transmembrane region" description="Helical" evidence="6">
    <location>
        <begin position="21"/>
        <end position="41"/>
    </location>
</feature>
<dbReference type="GO" id="GO:0043190">
    <property type="term" value="C:ATP-binding cassette (ABC) transporter complex"/>
    <property type="evidence" value="ECO:0007669"/>
    <property type="project" value="InterPro"/>
</dbReference>
<protein>
    <recommendedName>
        <fullName evidence="6">Transport permease protein</fullName>
    </recommendedName>
</protein>
<evidence type="ECO:0000256" key="1">
    <source>
        <dbReference type="ARBA" id="ARBA00004141"/>
    </source>
</evidence>
<dbReference type="InterPro" id="IPR052902">
    <property type="entry name" value="ABC-2_transporter"/>
</dbReference>
<keyword evidence="9" id="KW-1185">Reference proteome</keyword>
<gene>
    <name evidence="8" type="ORF">SAMN04489750_1672</name>
</gene>
<dbReference type="GO" id="GO:0140359">
    <property type="term" value="F:ABC-type transporter activity"/>
    <property type="evidence" value="ECO:0007669"/>
    <property type="project" value="InterPro"/>
</dbReference>
<evidence type="ECO:0000256" key="6">
    <source>
        <dbReference type="RuleBase" id="RU361157"/>
    </source>
</evidence>
<reference evidence="9" key="1">
    <citation type="submission" date="2016-10" db="EMBL/GenBank/DDBJ databases">
        <authorList>
            <person name="Varghese N."/>
            <person name="Submissions S."/>
        </authorList>
    </citation>
    <scope>NUCLEOTIDE SEQUENCE [LARGE SCALE GENOMIC DNA]</scope>
    <source>
        <strain evidence="9">DSM 22951</strain>
    </source>
</reference>
<keyword evidence="5" id="KW-0046">Antibiotic resistance</keyword>
<dbReference type="PIRSF" id="PIRSF006648">
    <property type="entry name" value="DrrB"/>
    <property type="match status" value="1"/>
</dbReference>
<dbReference type="GO" id="GO:0046677">
    <property type="term" value="P:response to antibiotic"/>
    <property type="evidence" value="ECO:0007669"/>
    <property type="project" value="UniProtKB-KW"/>
</dbReference>
<accession>A0A2Y8ZR45</accession>
<organism evidence="8 9">
    <name type="scientific">Branchiibius hedensis</name>
    <dbReference type="NCBI Taxonomy" id="672460"/>
    <lineage>
        <taxon>Bacteria</taxon>
        <taxon>Bacillati</taxon>
        <taxon>Actinomycetota</taxon>
        <taxon>Actinomycetes</taxon>
        <taxon>Micrococcales</taxon>
        <taxon>Dermacoccaceae</taxon>
        <taxon>Branchiibius</taxon>
    </lineage>
</organism>
<evidence type="ECO:0000313" key="9">
    <source>
        <dbReference type="Proteomes" id="UP000250028"/>
    </source>
</evidence>
<dbReference type="PROSITE" id="PS51012">
    <property type="entry name" value="ABC_TM2"/>
    <property type="match status" value="1"/>
</dbReference>
<feature type="transmembrane region" description="Helical" evidence="6">
    <location>
        <begin position="61"/>
        <end position="79"/>
    </location>
</feature>
<dbReference type="RefSeq" id="WP_109684930.1">
    <property type="nucleotide sequence ID" value="NZ_QGDN01000001.1"/>
</dbReference>
<feature type="transmembrane region" description="Helical" evidence="6">
    <location>
        <begin position="221"/>
        <end position="242"/>
    </location>
</feature>
<evidence type="ECO:0000256" key="3">
    <source>
        <dbReference type="ARBA" id="ARBA00022989"/>
    </source>
</evidence>
<dbReference type="InterPro" id="IPR047817">
    <property type="entry name" value="ABC2_TM_bact-type"/>
</dbReference>
<dbReference type="Pfam" id="PF01061">
    <property type="entry name" value="ABC2_membrane"/>
    <property type="match status" value="1"/>
</dbReference>